<dbReference type="Proteomes" id="UP000653305">
    <property type="component" value="Unassembled WGS sequence"/>
</dbReference>
<name>A0A830D881_9LAMI</name>
<protein>
    <submittedName>
        <fullName evidence="7">Transcription factor bhlh74</fullName>
    </submittedName>
</protein>
<dbReference type="InterPro" id="IPR024097">
    <property type="entry name" value="bHLH_ZIP_TF"/>
</dbReference>
<dbReference type="AlphaFoldDB" id="A0A830D881"/>
<evidence type="ECO:0000256" key="4">
    <source>
        <dbReference type="ARBA" id="ARBA00023242"/>
    </source>
</evidence>
<dbReference type="PANTHER" id="PTHR12565">
    <property type="entry name" value="STEROL REGULATORY ELEMENT-BINDING PROTEIN"/>
    <property type="match status" value="1"/>
</dbReference>
<feature type="region of interest" description="Disordered" evidence="5">
    <location>
        <begin position="45"/>
        <end position="143"/>
    </location>
</feature>
<dbReference type="InterPro" id="IPR036638">
    <property type="entry name" value="HLH_DNA-bd_sf"/>
</dbReference>
<reference evidence="7" key="1">
    <citation type="submission" date="2020-07" db="EMBL/GenBank/DDBJ databases">
        <title>Ethylene signaling mediates host invasion by parasitic plants.</title>
        <authorList>
            <person name="Yoshida S."/>
        </authorList>
    </citation>
    <scope>NUCLEOTIDE SEQUENCE</scope>
    <source>
        <strain evidence="7">Okayama</strain>
    </source>
</reference>
<keyword evidence="8" id="KW-1185">Reference proteome</keyword>
<keyword evidence="4" id="KW-0539">Nucleus</keyword>
<evidence type="ECO:0000256" key="1">
    <source>
        <dbReference type="ARBA" id="ARBA00004123"/>
    </source>
</evidence>
<dbReference type="GO" id="GO:0003700">
    <property type="term" value="F:DNA-binding transcription factor activity"/>
    <property type="evidence" value="ECO:0007669"/>
    <property type="project" value="TreeGrafter"/>
</dbReference>
<comment type="subcellular location">
    <subcellularLocation>
        <location evidence="1">Nucleus</location>
    </subcellularLocation>
</comment>
<dbReference type="OrthoDB" id="1609391at2759"/>
<evidence type="ECO:0000313" key="8">
    <source>
        <dbReference type="Proteomes" id="UP000653305"/>
    </source>
</evidence>
<evidence type="ECO:0000313" key="7">
    <source>
        <dbReference type="EMBL" id="GFQ06863.1"/>
    </source>
</evidence>
<feature type="compositionally biased region" description="Basic and acidic residues" evidence="5">
    <location>
        <begin position="92"/>
        <end position="143"/>
    </location>
</feature>
<evidence type="ECO:0000256" key="3">
    <source>
        <dbReference type="ARBA" id="ARBA00023163"/>
    </source>
</evidence>
<keyword evidence="2" id="KW-0805">Transcription regulation</keyword>
<keyword evidence="3" id="KW-0804">Transcription</keyword>
<sequence length="289" mass="31706">MTVKSSSHLDHFPSDSSLVDTVPKISNFASLFGRIAESGCHSDFAQESGIGNQKALTNIEDSHGRDSEDGILGPSPYGKRKRTVSVGTSPKNAEEQPKDHISELPKEDDEKKQKPERNISPKSRSKPEVKQGKDNAIDAEPSKENYIHVRRERISERMRLLQEPVPGCNKITGKAMMLDEIINYVQSLQQQVEFLSLKLATVNPELNLDIDRILSKDILHLSGSNPTTLGIASELSSSNPFPGYPQGTFNGKTSPFNPLPQVPWGYPGNGLDELSSEAIPSVVGLLPLR</sequence>
<dbReference type="GO" id="GO:0005634">
    <property type="term" value="C:nucleus"/>
    <property type="evidence" value="ECO:0007669"/>
    <property type="project" value="UniProtKB-SubCell"/>
</dbReference>
<proteinExistence type="predicted"/>
<dbReference type="PANTHER" id="PTHR12565:SF312">
    <property type="entry name" value="TRANSCRIPTION FACTOR BHLH74"/>
    <property type="match status" value="1"/>
</dbReference>
<comment type="caution">
    <text evidence="7">The sequence shown here is derived from an EMBL/GenBank/DDBJ whole genome shotgun (WGS) entry which is preliminary data.</text>
</comment>
<evidence type="ECO:0000256" key="2">
    <source>
        <dbReference type="ARBA" id="ARBA00023015"/>
    </source>
</evidence>
<dbReference type="SUPFAM" id="SSF47459">
    <property type="entry name" value="HLH, helix-loop-helix DNA-binding domain"/>
    <property type="match status" value="1"/>
</dbReference>
<organism evidence="7 8">
    <name type="scientific">Phtheirospermum japonicum</name>
    <dbReference type="NCBI Taxonomy" id="374723"/>
    <lineage>
        <taxon>Eukaryota</taxon>
        <taxon>Viridiplantae</taxon>
        <taxon>Streptophyta</taxon>
        <taxon>Embryophyta</taxon>
        <taxon>Tracheophyta</taxon>
        <taxon>Spermatophyta</taxon>
        <taxon>Magnoliopsida</taxon>
        <taxon>eudicotyledons</taxon>
        <taxon>Gunneridae</taxon>
        <taxon>Pentapetalae</taxon>
        <taxon>asterids</taxon>
        <taxon>lamiids</taxon>
        <taxon>Lamiales</taxon>
        <taxon>Orobanchaceae</taxon>
        <taxon>Orobanchaceae incertae sedis</taxon>
        <taxon>Phtheirospermum</taxon>
    </lineage>
</organism>
<evidence type="ECO:0000259" key="6">
    <source>
        <dbReference type="PROSITE" id="PS50888"/>
    </source>
</evidence>
<dbReference type="EMBL" id="BMAC01001328">
    <property type="protein sequence ID" value="GFQ06863.1"/>
    <property type="molecule type" value="Genomic_DNA"/>
</dbReference>
<dbReference type="InterPro" id="IPR011598">
    <property type="entry name" value="bHLH_dom"/>
</dbReference>
<gene>
    <name evidence="7" type="ORF">PHJA_002830300</name>
</gene>
<feature type="domain" description="BHLH" evidence="6">
    <location>
        <begin position="138"/>
        <end position="188"/>
    </location>
</feature>
<dbReference type="Gene3D" id="4.10.280.10">
    <property type="entry name" value="Helix-loop-helix DNA-binding domain"/>
    <property type="match status" value="1"/>
</dbReference>
<dbReference type="PROSITE" id="PS50888">
    <property type="entry name" value="BHLH"/>
    <property type="match status" value="1"/>
</dbReference>
<feature type="region of interest" description="Disordered" evidence="5">
    <location>
        <begin position="1"/>
        <end position="20"/>
    </location>
</feature>
<evidence type="ECO:0000256" key="5">
    <source>
        <dbReference type="SAM" id="MobiDB-lite"/>
    </source>
</evidence>
<accession>A0A830D881</accession>
<dbReference type="GO" id="GO:0046983">
    <property type="term" value="F:protein dimerization activity"/>
    <property type="evidence" value="ECO:0007669"/>
    <property type="project" value="InterPro"/>
</dbReference>